<dbReference type="EMBL" id="CP090978">
    <property type="protein sequence ID" value="UJF32169.1"/>
    <property type="molecule type" value="Genomic_DNA"/>
</dbReference>
<sequence length="416" mass="47746">MLDADLNNIIRINQFRFFTDVMWLDWNGGRKQFAVISLAKKIHCNPIDEDNSNIRCEVKVIHPVSEFIISRYYFREYATMKKHSDNLIGFLNYIIKNRKALNITAFTDLKLSHGTKFLNYLGSEKKVSRGTVKLYERTLTNFYAFLSDKGLLNEVPKNKLIRKQDQWGKKFYESPFAGVIYPSYKLSKKEHAFPLKYFPLLLEIAIQELFMDKDISIWLNTILFSSLLYVDPRTAVETFLQTSAKRHSLRSPDTFTNRKSMKKALDYIAVGLNSGSIVYSRRLAQLILLLLSASIEKTIEIFHALGLEDKAELKFKVSLLTPICHKMPGVGLLIIRELLARGDIPGNIRLSLYTVLSVIRGGYIPDALELVEYLRRVETHPSGIRRLDRVLQNLYRAEKISKAGSGVDYISTNGMG</sequence>
<gene>
    <name evidence="2" type="ORF">L0M14_20915</name>
</gene>
<dbReference type="Proteomes" id="UP001649230">
    <property type="component" value="Chromosome"/>
</dbReference>
<proteinExistence type="predicted"/>
<accession>A0ABY3SFZ4</accession>
<keyword evidence="1" id="KW-0238">DNA-binding</keyword>
<evidence type="ECO:0008006" key="4">
    <source>
        <dbReference type="Google" id="ProtNLM"/>
    </source>
</evidence>
<dbReference type="Gene3D" id="1.10.150.130">
    <property type="match status" value="1"/>
</dbReference>
<keyword evidence="3" id="KW-1185">Reference proteome</keyword>
<dbReference type="RefSeq" id="WP_235118514.1">
    <property type="nucleotide sequence ID" value="NZ_CP090978.1"/>
</dbReference>
<evidence type="ECO:0000313" key="2">
    <source>
        <dbReference type="EMBL" id="UJF32169.1"/>
    </source>
</evidence>
<evidence type="ECO:0000256" key="1">
    <source>
        <dbReference type="ARBA" id="ARBA00023125"/>
    </source>
</evidence>
<reference evidence="2 3" key="1">
    <citation type="journal article" date="2024" name="Int. J. Syst. Evol. Microbiol.">
        <title>Paenibacillus hexagrammi sp. nov., a novel bacterium isolated from the gut content of Hexagrammos agrammus.</title>
        <authorList>
            <person name="Jung H.K."/>
            <person name="Kim D.G."/>
            <person name="Zin H."/>
            <person name="Park J."/>
            <person name="Jung H."/>
            <person name="Kim Y.O."/>
            <person name="Kong H.J."/>
            <person name="Kim J.W."/>
            <person name="Kim Y.S."/>
        </authorList>
    </citation>
    <scope>NUCLEOTIDE SEQUENCE [LARGE SCALE GENOMIC DNA]</scope>
    <source>
        <strain evidence="2 3">YPD9-1</strain>
    </source>
</reference>
<evidence type="ECO:0000313" key="3">
    <source>
        <dbReference type="Proteomes" id="UP001649230"/>
    </source>
</evidence>
<organism evidence="2 3">
    <name type="scientific">Paenibacillus hexagrammi</name>
    <dbReference type="NCBI Taxonomy" id="2908839"/>
    <lineage>
        <taxon>Bacteria</taxon>
        <taxon>Bacillati</taxon>
        <taxon>Bacillota</taxon>
        <taxon>Bacilli</taxon>
        <taxon>Bacillales</taxon>
        <taxon>Paenibacillaceae</taxon>
        <taxon>Paenibacillus</taxon>
    </lineage>
</organism>
<protein>
    <recommendedName>
        <fullName evidence="4">Core-binding (CB) domain-containing protein</fullName>
    </recommendedName>
</protein>
<name>A0ABY3SFZ4_9BACL</name>
<dbReference type="InterPro" id="IPR010998">
    <property type="entry name" value="Integrase_recombinase_N"/>
</dbReference>